<dbReference type="RefSeq" id="WP_179941520.1">
    <property type="nucleotide sequence ID" value="NZ_JACBYF010000011.1"/>
</dbReference>
<name>A0ABX2SZD3_9BACL</name>
<gene>
    <name evidence="2" type="ORF">HZY85_05950</name>
</gene>
<proteinExistence type="predicted"/>
<dbReference type="InterPro" id="IPR018958">
    <property type="entry name" value="Knr4/Smi1-like_dom"/>
</dbReference>
<evidence type="ECO:0000259" key="1">
    <source>
        <dbReference type="SMART" id="SM00860"/>
    </source>
</evidence>
<protein>
    <submittedName>
        <fullName evidence="2">SMI1/KNR4 family protein</fullName>
    </submittedName>
</protein>
<feature type="domain" description="Knr4/Smi1-like" evidence="1">
    <location>
        <begin position="221"/>
        <end position="371"/>
    </location>
</feature>
<sequence>MIYKLKLNGTFDLEETRNFEAYLQNFLFRNNLGFVEREMTRICYEDEEASSENHSDKIPTYSIIEIDAPDRERVLNDLLEIIDEIGIPFGSKVYNEEISVDVGTLSKIEVSYTFDSHKNIKKKADKLEDKLSFDYLDELCVVSHSYIFDNEVKYFIYVVDVDMALHIIEDFFEIQNEISHFDIKVSPSGYGIAHRYFSLLRKKYKEEDSKLWDSVKDIYQGASEEDIHTLLKEYPSIPESLIELLKIIDGTLDTRHENRLINFPMFTTEEAGIPLNLLSAKQIISNKELSKKPIINRITNLGVEIDEFISNDIENINVLPLAYCESKYGICELYIDFNPSSKGNYGQLIVYVENLNSYLTISKSFDEFLLDILNNDFYDMFETIDKKEGSNTYDETEEFENVEYTTEGIFWEFHTKEYEDVKVFNKDLKAYMNSMDEIVTLSELKKIVLKEREVLISYEAWIDDIAKLKENEVIDLEEGEELLEEYKEEGLWQVNIFALLKSDTRTGFKLGELMMKVHNQLSNKWLGDHINFEGFEYLGSKTEVGSLIQNEKGLPVFEVIVGS</sequence>
<dbReference type="Proteomes" id="UP000531840">
    <property type="component" value="Unassembled WGS sequence"/>
</dbReference>
<dbReference type="EMBL" id="JACBYF010000011">
    <property type="protein sequence ID" value="NYS47735.1"/>
    <property type="molecule type" value="Genomic_DNA"/>
</dbReference>
<dbReference type="SMART" id="SM00860">
    <property type="entry name" value="SMI1_KNR4"/>
    <property type="match status" value="1"/>
</dbReference>
<accession>A0ABX2SZD3</accession>
<evidence type="ECO:0000313" key="2">
    <source>
        <dbReference type="EMBL" id="NYS47735.1"/>
    </source>
</evidence>
<comment type="caution">
    <text evidence="2">The sequence shown here is derived from an EMBL/GenBank/DDBJ whole genome shotgun (WGS) entry which is preliminary data.</text>
</comment>
<keyword evidence="3" id="KW-1185">Reference proteome</keyword>
<organism evidence="2 3">
    <name type="scientific">Gemelliphila palaticanis</name>
    <dbReference type="NCBI Taxonomy" id="81950"/>
    <lineage>
        <taxon>Bacteria</taxon>
        <taxon>Bacillati</taxon>
        <taxon>Bacillota</taxon>
        <taxon>Bacilli</taxon>
        <taxon>Bacillales</taxon>
        <taxon>Gemellaceae</taxon>
        <taxon>Gemelliphila</taxon>
    </lineage>
</organism>
<evidence type="ECO:0000313" key="3">
    <source>
        <dbReference type="Proteomes" id="UP000531840"/>
    </source>
</evidence>
<reference evidence="2 3" key="1">
    <citation type="submission" date="2020-07" db="EMBL/GenBank/DDBJ databases">
        <title>MOT database genomes.</title>
        <authorList>
            <person name="Joseph S."/>
            <person name="Aduse-Opoku J."/>
            <person name="Hashim A."/>
            <person name="Wade W."/>
            <person name="Curtis M."/>
        </authorList>
    </citation>
    <scope>NUCLEOTIDE SEQUENCE [LARGE SCALE GENOMIC DNA]</scope>
    <source>
        <strain evidence="2 3">CIP 106318</strain>
    </source>
</reference>